<gene>
    <name evidence="1" type="ORF">R3P38DRAFT_3547904</name>
</gene>
<proteinExistence type="predicted"/>
<sequence>MSSACPTSASGLTGREYTMGDVEMGGVWSMKNWPARIVAECSNLRRLVGSLAFARAVEARKRRTERVFAQLDDHDVFATEGVWNLSPREKLWAFIKARFSVYEARAFGPSISRRNFVLIQLRHDGAVCTPFLLSIPMIRTSTYDSTESAFSTDMCLLSVFRICSVAACATRTRATACAPSTLGLIKLSTMHSRVYDLQPSDADSETHDLRRHESRFWRRNFRPQLQAFSASEGPGYWSLRSTSSSPLLFLRSSQSVSRLSLVTGALYISPPPPSNTSLHDLPYFGGVSSSMARTYSPALLLPCYFLPLRFVLSLATFFPYRPALFPLMIIPPHFRTSSSYRSLATWISSSSPFDPFAFSAPIHVFLFQYSLPPLTNTYLSILRYLTVFLSPPPDPPLPPSLPRLRLASPSSLAHPLVVSIVSHTTSDVGYTGT</sequence>
<evidence type="ECO:0000313" key="2">
    <source>
        <dbReference type="Proteomes" id="UP001362999"/>
    </source>
</evidence>
<dbReference type="AlphaFoldDB" id="A0AAW0E3C5"/>
<organism evidence="1 2">
    <name type="scientific">Favolaschia claudopus</name>
    <dbReference type="NCBI Taxonomy" id="2862362"/>
    <lineage>
        <taxon>Eukaryota</taxon>
        <taxon>Fungi</taxon>
        <taxon>Dikarya</taxon>
        <taxon>Basidiomycota</taxon>
        <taxon>Agaricomycotina</taxon>
        <taxon>Agaricomycetes</taxon>
        <taxon>Agaricomycetidae</taxon>
        <taxon>Agaricales</taxon>
        <taxon>Marasmiineae</taxon>
        <taxon>Mycenaceae</taxon>
        <taxon>Favolaschia</taxon>
    </lineage>
</organism>
<dbReference type="Proteomes" id="UP001362999">
    <property type="component" value="Unassembled WGS sequence"/>
</dbReference>
<accession>A0AAW0E3C5</accession>
<reference evidence="1 2" key="1">
    <citation type="journal article" date="2024" name="J Genomics">
        <title>Draft genome sequencing and assembly of Favolaschia claudopus CIRM-BRFM 2984 isolated from oak limbs.</title>
        <authorList>
            <person name="Navarro D."/>
            <person name="Drula E."/>
            <person name="Chaduli D."/>
            <person name="Cazenave R."/>
            <person name="Ahrendt S."/>
            <person name="Wang J."/>
            <person name="Lipzen A."/>
            <person name="Daum C."/>
            <person name="Barry K."/>
            <person name="Grigoriev I.V."/>
            <person name="Favel A."/>
            <person name="Rosso M.N."/>
            <person name="Martin F."/>
        </authorList>
    </citation>
    <scope>NUCLEOTIDE SEQUENCE [LARGE SCALE GENOMIC DNA]</scope>
    <source>
        <strain evidence="1 2">CIRM-BRFM 2984</strain>
    </source>
</reference>
<dbReference type="EMBL" id="JAWWNJ010000004">
    <property type="protein sequence ID" value="KAK7058230.1"/>
    <property type="molecule type" value="Genomic_DNA"/>
</dbReference>
<protein>
    <submittedName>
        <fullName evidence="1">Uncharacterized protein</fullName>
    </submittedName>
</protein>
<comment type="caution">
    <text evidence="1">The sequence shown here is derived from an EMBL/GenBank/DDBJ whole genome shotgun (WGS) entry which is preliminary data.</text>
</comment>
<keyword evidence="2" id="KW-1185">Reference proteome</keyword>
<name>A0AAW0E3C5_9AGAR</name>
<evidence type="ECO:0000313" key="1">
    <source>
        <dbReference type="EMBL" id="KAK7058230.1"/>
    </source>
</evidence>